<dbReference type="GO" id="GO:0016811">
    <property type="term" value="F:hydrolase activity, acting on carbon-nitrogen (but not peptide) bonds, in linear amides"/>
    <property type="evidence" value="ECO:0007669"/>
    <property type="project" value="TreeGrafter"/>
</dbReference>
<evidence type="ECO:0000256" key="4">
    <source>
        <dbReference type="ARBA" id="ARBA00022833"/>
    </source>
</evidence>
<dbReference type="SUPFAM" id="SSF102215">
    <property type="entry name" value="Creatininase"/>
    <property type="match status" value="1"/>
</dbReference>
<dbReference type="InterPro" id="IPR003785">
    <property type="entry name" value="Creatininase/forma_Hydrolase"/>
</dbReference>
<evidence type="ECO:0000256" key="1">
    <source>
        <dbReference type="ARBA" id="ARBA00001947"/>
    </source>
</evidence>
<gene>
    <name evidence="7" type="ORF">H3H37_00450</name>
</gene>
<evidence type="ECO:0000256" key="2">
    <source>
        <dbReference type="ARBA" id="ARBA00022723"/>
    </source>
</evidence>
<dbReference type="PANTHER" id="PTHR35005">
    <property type="entry name" value="3-DEHYDRO-SCYLLO-INOSOSE HYDROLASE"/>
    <property type="match status" value="1"/>
</dbReference>
<evidence type="ECO:0000256" key="6">
    <source>
        <dbReference type="SAM" id="SignalP"/>
    </source>
</evidence>
<evidence type="ECO:0000313" key="7">
    <source>
        <dbReference type="EMBL" id="MBA5635536.1"/>
    </source>
</evidence>
<dbReference type="AlphaFoldDB" id="A0A7W2EN38"/>
<dbReference type="GO" id="GO:0009231">
    <property type="term" value="P:riboflavin biosynthetic process"/>
    <property type="evidence" value="ECO:0007669"/>
    <property type="project" value="TreeGrafter"/>
</dbReference>
<keyword evidence="3" id="KW-0378">Hydrolase</keyword>
<dbReference type="PANTHER" id="PTHR35005:SF1">
    <property type="entry name" value="2-AMINO-5-FORMYLAMINO-6-RIBOSYLAMINOPYRIMIDIN-4(3H)-ONE 5'-MONOPHOSPHATE DEFORMYLASE"/>
    <property type="match status" value="1"/>
</dbReference>
<comment type="cofactor">
    <cofactor evidence="1">
        <name>Zn(2+)</name>
        <dbReference type="ChEBI" id="CHEBI:29105"/>
    </cofactor>
</comment>
<dbReference type="InterPro" id="IPR024087">
    <property type="entry name" value="Creatininase-like_sf"/>
</dbReference>
<accession>A0A7W2EN38</accession>
<keyword evidence="2" id="KW-0479">Metal-binding</keyword>
<sequence>MLALAAASAATNATASAASVYLEELTSPELRERIAAGATTVLVPVGGTEQSGPYIVLGKHNGRAHLLAGRIAERLGNAVVAPTVSYVPEGSIRPPAAHMRYAGTISIPDSAFDAMLDATARSLCQHGLRQVVLLGDHGGYQKNLERVAQHVNKAGDAACRVYAPTEYYQAASDGFAALLRKRGYSAAEIGAHAGLADVSLSLALDPAQVRSAALAHGPTPGDGVAGDPRRASAELGQLGVQQIIEATVGAIKRLPPAH</sequence>
<name>A0A7W2EN38_9BURK</name>
<evidence type="ECO:0000256" key="3">
    <source>
        <dbReference type="ARBA" id="ARBA00022801"/>
    </source>
</evidence>
<keyword evidence="6" id="KW-0732">Signal</keyword>
<reference evidence="7 8" key="1">
    <citation type="submission" date="2020-07" db="EMBL/GenBank/DDBJ databases">
        <title>Novel species isolated from subtropical streams in China.</title>
        <authorList>
            <person name="Lu H."/>
        </authorList>
    </citation>
    <scope>NUCLEOTIDE SEQUENCE [LARGE SCALE GENOMIC DNA]</scope>
    <source>
        <strain evidence="7 8">LX20W</strain>
    </source>
</reference>
<dbReference type="EMBL" id="JACEZT010000001">
    <property type="protein sequence ID" value="MBA5635536.1"/>
    <property type="molecule type" value="Genomic_DNA"/>
</dbReference>
<keyword evidence="4" id="KW-0862">Zinc</keyword>
<evidence type="ECO:0000256" key="5">
    <source>
        <dbReference type="ARBA" id="ARBA00024029"/>
    </source>
</evidence>
<evidence type="ECO:0000313" key="8">
    <source>
        <dbReference type="Proteomes" id="UP000534388"/>
    </source>
</evidence>
<organism evidence="7 8">
    <name type="scientific">Rugamonas brunnea</name>
    <dbReference type="NCBI Taxonomy" id="2758569"/>
    <lineage>
        <taxon>Bacteria</taxon>
        <taxon>Pseudomonadati</taxon>
        <taxon>Pseudomonadota</taxon>
        <taxon>Betaproteobacteria</taxon>
        <taxon>Burkholderiales</taxon>
        <taxon>Oxalobacteraceae</taxon>
        <taxon>Telluria group</taxon>
        <taxon>Rugamonas</taxon>
    </lineage>
</organism>
<dbReference type="Pfam" id="PF02633">
    <property type="entry name" value="Creatininase"/>
    <property type="match status" value="1"/>
</dbReference>
<keyword evidence="8" id="KW-1185">Reference proteome</keyword>
<dbReference type="Gene3D" id="3.40.50.10310">
    <property type="entry name" value="Creatininase"/>
    <property type="match status" value="1"/>
</dbReference>
<comment type="caution">
    <text evidence="7">The sequence shown here is derived from an EMBL/GenBank/DDBJ whole genome shotgun (WGS) entry which is preliminary data.</text>
</comment>
<dbReference type="Proteomes" id="UP000534388">
    <property type="component" value="Unassembled WGS sequence"/>
</dbReference>
<feature type="signal peptide" evidence="6">
    <location>
        <begin position="1"/>
        <end position="17"/>
    </location>
</feature>
<comment type="similarity">
    <text evidence="5">Belongs to the creatininase superfamily.</text>
</comment>
<protein>
    <submittedName>
        <fullName evidence="7">Creatininase family protein</fullName>
    </submittedName>
</protein>
<dbReference type="GO" id="GO:0046872">
    <property type="term" value="F:metal ion binding"/>
    <property type="evidence" value="ECO:0007669"/>
    <property type="project" value="UniProtKB-KW"/>
</dbReference>
<proteinExistence type="inferred from homology"/>
<feature type="chain" id="PRO_5030701693" evidence="6">
    <location>
        <begin position="18"/>
        <end position="258"/>
    </location>
</feature>